<dbReference type="GO" id="GO:0048288">
    <property type="term" value="P:nuclear membrane fusion involved in karyogamy"/>
    <property type="evidence" value="ECO:0007669"/>
    <property type="project" value="UniProtKB-UniRule"/>
</dbReference>
<feature type="signal peptide" evidence="12">
    <location>
        <begin position="1"/>
        <end position="19"/>
    </location>
</feature>
<dbReference type="AlphaFoldDB" id="A0A9P6ZX29"/>
<evidence type="ECO:0000313" key="14">
    <source>
        <dbReference type="Proteomes" id="UP000714275"/>
    </source>
</evidence>
<keyword evidence="10 11" id="KW-0539">Nucleus</keyword>
<keyword evidence="3 11" id="KW-0415">Karyogamy</keyword>
<evidence type="ECO:0008006" key="15">
    <source>
        <dbReference type="Google" id="ProtNLM"/>
    </source>
</evidence>
<dbReference type="GO" id="GO:0000742">
    <property type="term" value="P:karyogamy involved in conjugation with cellular fusion"/>
    <property type="evidence" value="ECO:0007669"/>
    <property type="project" value="UniProtKB-UniRule"/>
</dbReference>
<evidence type="ECO:0000256" key="2">
    <source>
        <dbReference type="ARBA" id="ARBA00010473"/>
    </source>
</evidence>
<comment type="function">
    <text evidence="1 11">Required for nuclear membrane fusion during karyogamy.</text>
</comment>
<dbReference type="Proteomes" id="UP000714275">
    <property type="component" value="Unassembled WGS sequence"/>
</dbReference>
<feature type="chain" id="PRO_5040236591" description="Nuclear fusion protein KAR5" evidence="12">
    <location>
        <begin position="20"/>
        <end position="542"/>
    </location>
</feature>
<keyword evidence="14" id="KW-1185">Reference proteome</keyword>
<evidence type="ECO:0000256" key="11">
    <source>
        <dbReference type="RuleBase" id="RU368082"/>
    </source>
</evidence>
<comment type="caution">
    <text evidence="13">The sequence shown here is derived from an EMBL/GenBank/DDBJ whole genome shotgun (WGS) entry which is preliminary data.</text>
</comment>
<evidence type="ECO:0000256" key="3">
    <source>
        <dbReference type="ARBA" id="ARBA00022459"/>
    </source>
</evidence>
<dbReference type="Pfam" id="PF04163">
    <property type="entry name" value="Tht1"/>
    <property type="match status" value="1"/>
</dbReference>
<accession>A0A9P6ZX29</accession>
<dbReference type="EMBL" id="JABBWD010000017">
    <property type="protein sequence ID" value="KAG1778146.1"/>
    <property type="molecule type" value="Genomic_DNA"/>
</dbReference>
<sequence>MAKASRLMTFTFLVRCCIAWSWSRQSPDQPRIIQSSAKYDTQTFSSQMHAELSHEEIDLISKHTGAFDGYMRKNDCFQDAARHAQSRCEVSHMSEDERIQVAIRLTLCELATARHHTPPLECSPFINNVGSHIPHHAVGDCVDALSRSAQFWSSYSGYLREIPQLCFAFRRWMEIDTAKDIYRNITLEKIALIRFILEQQRGFTAAHQNWERSSTDLGDLISVLKSTSGHIRDVADVTSTSIIQNTQSLFTKMETTLSVINQRSLDDRIRSLDKVDQRIDDLTSSHSKALSSLLSLVESRLTAEIEDIASLMLEQSLQSRAVADQVQEKWSALDATFFAMQNSFHDLQSVVIGLTFSLETSLSQVVHVQEIQREVAESVSLLDNRISQLTEVTHRELETINQTALALIDTFQRKSKHEAWLINLQWLLRFVKPMLGFKTFQAATSLLVFLWRLLEVVLSLLMTSAAVSSIRSQLLTKFRDSKQIQPHESSWRLDSHLEEKVTPVSNGNLQRNVCLDPRIIRRLTGPRVSRIPDRICRRATPY</sequence>
<evidence type="ECO:0000256" key="4">
    <source>
        <dbReference type="ARBA" id="ARBA00022692"/>
    </source>
</evidence>
<keyword evidence="5 11" id="KW-0732">Signal</keyword>
<keyword evidence="8" id="KW-0472">Membrane</keyword>
<reference evidence="13" key="1">
    <citation type="journal article" date="2020" name="New Phytol.">
        <title>Comparative genomics reveals dynamic genome evolution in host specialist ectomycorrhizal fungi.</title>
        <authorList>
            <person name="Lofgren L.A."/>
            <person name="Nguyen N.H."/>
            <person name="Vilgalys R."/>
            <person name="Ruytinx J."/>
            <person name="Liao H.L."/>
            <person name="Branco S."/>
            <person name="Kuo A."/>
            <person name="LaButti K."/>
            <person name="Lipzen A."/>
            <person name="Andreopoulos W."/>
            <person name="Pangilinan J."/>
            <person name="Riley R."/>
            <person name="Hundley H."/>
            <person name="Na H."/>
            <person name="Barry K."/>
            <person name="Grigoriev I.V."/>
            <person name="Stajich J.E."/>
            <person name="Kennedy P.G."/>
        </authorList>
    </citation>
    <scope>NUCLEOTIDE SEQUENCE</scope>
    <source>
        <strain evidence="13">DOB743</strain>
    </source>
</reference>
<evidence type="ECO:0000256" key="1">
    <source>
        <dbReference type="ARBA" id="ARBA00003389"/>
    </source>
</evidence>
<evidence type="ECO:0000256" key="12">
    <source>
        <dbReference type="SAM" id="SignalP"/>
    </source>
</evidence>
<dbReference type="GO" id="GO:0005789">
    <property type="term" value="C:endoplasmic reticulum membrane"/>
    <property type="evidence" value="ECO:0007669"/>
    <property type="project" value="UniProtKB-SubCell"/>
</dbReference>
<dbReference type="PANTHER" id="PTHR28012">
    <property type="entry name" value="NUCLEAR FUSION PROTEIN KAR5"/>
    <property type="match status" value="1"/>
</dbReference>
<comment type="subcellular location">
    <subcellularLocation>
        <location evidence="11">Endoplasmic reticulum membrane</location>
    </subcellularLocation>
    <subcellularLocation>
        <location evidence="11">Nucleus membrane</location>
    </subcellularLocation>
</comment>
<evidence type="ECO:0000256" key="8">
    <source>
        <dbReference type="ARBA" id="ARBA00023136"/>
    </source>
</evidence>
<evidence type="ECO:0000256" key="5">
    <source>
        <dbReference type="ARBA" id="ARBA00022729"/>
    </source>
</evidence>
<keyword evidence="6 11" id="KW-0256">Endoplasmic reticulum</keyword>
<evidence type="ECO:0000313" key="13">
    <source>
        <dbReference type="EMBL" id="KAG1778146.1"/>
    </source>
</evidence>
<comment type="similarity">
    <text evidence="2 11">Belongs to the KAR5 family.</text>
</comment>
<evidence type="ECO:0000256" key="9">
    <source>
        <dbReference type="ARBA" id="ARBA00023180"/>
    </source>
</evidence>
<name>A0A9P6ZX29_9AGAM</name>
<protein>
    <recommendedName>
        <fullName evidence="15">Nuclear fusion protein KAR5</fullName>
    </recommendedName>
</protein>
<keyword evidence="7" id="KW-1133">Transmembrane helix</keyword>
<gene>
    <name evidence="13" type="ORF">EV702DRAFT_1267970</name>
</gene>
<keyword evidence="4" id="KW-0812">Transmembrane</keyword>
<evidence type="ECO:0000256" key="10">
    <source>
        <dbReference type="ARBA" id="ARBA00023242"/>
    </source>
</evidence>
<dbReference type="PANTHER" id="PTHR28012:SF1">
    <property type="entry name" value="NUCLEAR FUSION PROTEIN KAR5"/>
    <property type="match status" value="1"/>
</dbReference>
<proteinExistence type="inferred from homology"/>
<evidence type="ECO:0000256" key="7">
    <source>
        <dbReference type="ARBA" id="ARBA00022989"/>
    </source>
</evidence>
<keyword evidence="9" id="KW-0325">Glycoprotein</keyword>
<evidence type="ECO:0000256" key="6">
    <source>
        <dbReference type="ARBA" id="ARBA00022824"/>
    </source>
</evidence>
<dbReference type="InterPro" id="IPR007292">
    <property type="entry name" value="Nuclear_fusion_Kar5"/>
</dbReference>
<organism evidence="13 14">
    <name type="scientific">Suillus placidus</name>
    <dbReference type="NCBI Taxonomy" id="48579"/>
    <lineage>
        <taxon>Eukaryota</taxon>
        <taxon>Fungi</taxon>
        <taxon>Dikarya</taxon>
        <taxon>Basidiomycota</taxon>
        <taxon>Agaricomycotina</taxon>
        <taxon>Agaricomycetes</taxon>
        <taxon>Agaricomycetidae</taxon>
        <taxon>Boletales</taxon>
        <taxon>Suillineae</taxon>
        <taxon>Suillaceae</taxon>
        <taxon>Suillus</taxon>
    </lineage>
</organism>
<dbReference type="OrthoDB" id="5311848at2759"/>
<dbReference type="GO" id="GO:0031965">
    <property type="term" value="C:nuclear membrane"/>
    <property type="evidence" value="ECO:0007669"/>
    <property type="project" value="UniProtKB-SubCell"/>
</dbReference>